<protein>
    <submittedName>
        <fullName evidence="1">Uncharacterized protein</fullName>
    </submittedName>
</protein>
<sequence length="60" mass="6559">MECLSTLAVLTFLRLNPNRIGPMGEQHALEETALDKEMVILDVRPGATMRRVGGSLMFAG</sequence>
<comment type="caution">
    <text evidence="1">The sequence shown here is derived from an EMBL/GenBank/DDBJ whole genome shotgun (WGS) entry which is preliminary data.</text>
</comment>
<dbReference type="Proteomes" id="UP001161276">
    <property type="component" value="Unassembled WGS sequence"/>
</dbReference>
<accession>A0AA42WCA8</accession>
<evidence type="ECO:0000313" key="2">
    <source>
        <dbReference type="Proteomes" id="UP001161276"/>
    </source>
</evidence>
<gene>
    <name evidence="1" type="ORF">N5K24_12850</name>
</gene>
<dbReference type="EMBL" id="JAOCKG010000004">
    <property type="protein sequence ID" value="MDH2051292.1"/>
    <property type="molecule type" value="Genomic_DNA"/>
</dbReference>
<evidence type="ECO:0000313" key="1">
    <source>
        <dbReference type="EMBL" id="MDH2051292.1"/>
    </source>
</evidence>
<organism evidence="1 2">
    <name type="scientific">Achromobacter marplatensis</name>
    <dbReference type="NCBI Taxonomy" id="470868"/>
    <lineage>
        <taxon>Bacteria</taxon>
        <taxon>Pseudomonadati</taxon>
        <taxon>Pseudomonadota</taxon>
        <taxon>Betaproteobacteria</taxon>
        <taxon>Burkholderiales</taxon>
        <taxon>Alcaligenaceae</taxon>
        <taxon>Achromobacter</taxon>
    </lineage>
</organism>
<proteinExistence type="predicted"/>
<reference evidence="1" key="1">
    <citation type="submission" date="2022-09" db="EMBL/GenBank/DDBJ databases">
        <title>Intensive care unit water sources are persistently colonized with multi-drug resistant bacteria and are the site of extensive horizontal gene transfer of antibiotic resistance genes.</title>
        <authorList>
            <person name="Diorio-Toth L."/>
        </authorList>
    </citation>
    <scope>NUCLEOTIDE SEQUENCE</scope>
    <source>
        <strain evidence="1">GD03676</strain>
    </source>
</reference>
<dbReference type="AlphaFoldDB" id="A0AA42WCA8"/>
<name>A0AA42WCA8_9BURK</name>
<dbReference type="RefSeq" id="WP_280026968.1">
    <property type="nucleotide sequence ID" value="NZ_JAOCKG010000004.1"/>
</dbReference>